<dbReference type="AlphaFoldDB" id="A0A6A5TZV7"/>
<accession>A0A6A5TZV7</accession>
<name>A0A6A5TZV7_9PLEO</name>
<keyword evidence="3" id="KW-1185">Reference proteome</keyword>
<organism evidence="2 3">
    <name type="scientific">Byssothecium circinans</name>
    <dbReference type="NCBI Taxonomy" id="147558"/>
    <lineage>
        <taxon>Eukaryota</taxon>
        <taxon>Fungi</taxon>
        <taxon>Dikarya</taxon>
        <taxon>Ascomycota</taxon>
        <taxon>Pezizomycotina</taxon>
        <taxon>Dothideomycetes</taxon>
        <taxon>Pleosporomycetidae</taxon>
        <taxon>Pleosporales</taxon>
        <taxon>Massarineae</taxon>
        <taxon>Massarinaceae</taxon>
        <taxon>Byssothecium</taxon>
    </lineage>
</organism>
<dbReference type="EMBL" id="ML976987">
    <property type="protein sequence ID" value="KAF1958171.1"/>
    <property type="molecule type" value="Genomic_DNA"/>
</dbReference>
<evidence type="ECO:0000313" key="3">
    <source>
        <dbReference type="Proteomes" id="UP000800035"/>
    </source>
</evidence>
<dbReference type="Proteomes" id="UP000800035">
    <property type="component" value="Unassembled WGS sequence"/>
</dbReference>
<dbReference type="OrthoDB" id="3801236at2759"/>
<evidence type="ECO:0000256" key="1">
    <source>
        <dbReference type="SAM" id="MobiDB-lite"/>
    </source>
</evidence>
<evidence type="ECO:0000313" key="2">
    <source>
        <dbReference type="EMBL" id="KAF1958171.1"/>
    </source>
</evidence>
<reference evidence="2" key="1">
    <citation type="journal article" date="2020" name="Stud. Mycol.">
        <title>101 Dothideomycetes genomes: a test case for predicting lifestyles and emergence of pathogens.</title>
        <authorList>
            <person name="Haridas S."/>
            <person name="Albert R."/>
            <person name="Binder M."/>
            <person name="Bloem J."/>
            <person name="Labutti K."/>
            <person name="Salamov A."/>
            <person name="Andreopoulos B."/>
            <person name="Baker S."/>
            <person name="Barry K."/>
            <person name="Bills G."/>
            <person name="Bluhm B."/>
            <person name="Cannon C."/>
            <person name="Castanera R."/>
            <person name="Culley D."/>
            <person name="Daum C."/>
            <person name="Ezra D."/>
            <person name="Gonzalez J."/>
            <person name="Henrissat B."/>
            <person name="Kuo A."/>
            <person name="Liang C."/>
            <person name="Lipzen A."/>
            <person name="Lutzoni F."/>
            <person name="Magnuson J."/>
            <person name="Mondo S."/>
            <person name="Nolan M."/>
            <person name="Ohm R."/>
            <person name="Pangilinan J."/>
            <person name="Park H.-J."/>
            <person name="Ramirez L."/>
            <person name="Alfaro M."/>
            <person name="Sun H."/>
            <person name="Tritt A."/>
            <person name="Yoshinaga Y."/>
            <person name="Zwiers L.-H."/>
            <person name="Turgeon B."/>
            <person name="Goodwin S."/>
            <person name="Spatafora J."/>
            <person name="Crous P."/>
            <person name="Grigoriev I."/>
        </authorList>
    </citation>
    <scope>NUCLEOTIDE SEQUENCE</scope>
    <source>
        <strain evidence="2">CBS 675.92</strain>
    </source>
</reference>
<gene>
    <name evidence="2" type="ORF">CC80DRAFT_490806</name>
</gene>
<sequence>MQAKGVVRQHSQSTMAPHALTADATSSDTATLSVPTTGGTGPATFSTTTMSVSGPVRMDSISPIYSDPIAQSGVTINLCGGSGPEFARRWHKLPDELKVRVLEFNLILPTPDEMEPINAHVLAKRAKECVLPYLRMTPEIAALAKECFYATNDFHLRAPSISYSKITKPWGSHFMYPPRTVNHLIRRVTCFAVLEKYSWSFLQNLAKGTYGFSKLQHAKVVVMVPELRNKSGMNIAFLRSQTNKYWVDNNITEKVIFSCKGELEFRHHHRSRTKTVSMTVEPDTEGWRIMKSMIEETVLFNSGE</sequence>
<proteinExistence type="predicted"/>
<protein>
    <submittedName>
        <fullName evidence="2">Uncharacterized protein</fullName>
    </submittedName>
</protein>
<feature type="compositionally biased region" description="Low complexity" evidence="1">
    <location>
        <begin position="19"/>
        <end position="33"/>
    </location>
</feature>
<feature type="region of interest" description="Disordered" evidence="1">
    <location>
        <begin position="1"/>
        <end position="48"/>
    </location>
</feature>